<evidence type="ECO:0000256" key="8">
    <source>
        <dbReference type="ARBA" id="ARBA00022692"/>
    </source>
</evidence>
<evidence type="ECO:0000256" key="6">
    <source>
        <dbReference type="ARBA" id="ARBA00022519"/>
    </source>
</evidence>
<dbReference type="CDD" id="cd05387">
    <property type="entry name" value="BY-kinase"/>
    <property type="match status" value="1"/>
</dbReference>
<dbReference type="RefSeq" id="WP_172345189.1">
    <property type="nucleotide sequence ID" value="NZ_CATJFF010000028.1"/>
</dbReference>
<evidence type="ECO:0000259" key="17">
    <source>
        <dbReference type="Pfam" id="PF02706"/>
    </source>
</evidence>
<evidence type="ECO:0000256" key="3">
    <source>
        <dbReference type="ARBA" id="ARBA00008883"/>
    </source>
</evidence>
<comment type="caution">
    <text evidence="20">The sequence shown here is derived from an EMBL/GenBank/DDBJ whole genome shotgun (WGS) entry which is preliminary data.</text>
</comment>
<name>A0ABX2B363_9BACT</name>
<evidence type="ECO:0000256" key="1">
    <source>
        <dbReference type="ARBA" id="ARBA00004429"/>
    </source>
</evidence>
<dbReference type="Proteomes" id="UP000820977">
    <property type="component" value="Unassembled WGS sequence"/>
</dbReference>
<feature type="domain" description="AAA" evidence="18">
    <location>
        <begin position="606"/>
        <end position="730"/>
    </location>
</feature>
<organism evidence="20 21">
    <name type="scientific">Xylanibacter caecicola</name>
    <dbReference type="NCBI Taxonomy" id="2736294"/>
    <lineage>
        <taxon>Bacteria</taxon>
        <taxon>Pseudomonadati</taxon>
        <taxon>Bacteroidota</taxon>
        <taxon>Bacteroidia</taxon>
        <taxon>Bacteroidales</taxon>
        <taxon>Prevotellaceae</taxon>
        <taxon>Xylanibacter</taxon>
    </lineage>
</organism>
<dbReference type="InterPro" id="IPR032807">
    <property type="entry name" value="GNVR"/>
</dbReference>
<keyword evidence="8 16" id="KW-0812">Transmembrane</keyword>
<evidence type="ECO:0000256" key="5">
    <source>
        <dbReference type="ARBA" id="ARBA00022475"/>
    </source>
</evidence>
<dbReference type="GO" id="GO:0004715">
    <property type="term" value="F:non-membrane spanning protein tyrosine kinase activity"/>
    <property type="evidence" value="ECO:0007669"/>
    <property type="project" value="UniProtKB-EC"/>
</dbReference>
<evidence type="ECO:0000256" key="15">
    <source>
        <dbReference type="ARBA" id="ARBA00051245"/>
    </source>
</evidence>
<keyword evidence="10" id="KW-0418">Kinase</keyword>
<comment type="subcellular location">
    <subcellularLocation>
        <location evidence="1">Cell inner membrane</location>
        <topology evidence="1">Multi-pass membrane protein</topology>
    </subcellularLocation>
</comment>
<dbReference type="EMBL" id="JABKKJ010000016">
    <property type="protein sequence ID" value="NPE25723.1"/>
    <property type="molecule type" value="Genomic_DNA"/>
</dbReference>
<evidence type="ECO:0000256" key="4">
    <source>
        <dbReference type="ARBA" id="ARBA00011903"/>
    </source>
</evidence>
<comment type="similarity">
    <text evidence="3">Belongs to the etk/wzc family.</text>
</comment>
<dbReference type="InterPro" id="IPR025669">
    <property type="entry name" value="AAA_dom"/>
</dbReference>
<feature type="transmembrane region" description="Helical" evidence="16">
    <location>
        <begin position="518"/>
        <end position="542"/>
    </location>
</feature>
<accession>A0ABX2B363</accession>
<dbReference type="Pfam" id="PF02706">
    <property type="entry name" value="Wzz"/>
    <property type="match status" value="1"/>
</dbReference>
<evidence type="ECO:0000256" key="10">
    <source>
        <dbReference type="ARBA" id="ARBA00022777"/>
    </source>
</evidence>
<dbReference type="EC" id="2.7.10.2" evidence="4"/>
<keyword evidence="9" id="KW-0547">Nucleotide-binding</keyword>
<evidence type="ECO:0000313" key="20">
    <source>
        <dbReference type="EMBL" id="NPE25723.1"/>
    </source>
</evidence>
<dbReference type="InterPro" id="IPR027417">
    <property type="entry name" value="P-loop_NTPase"/>
</dbReference>
<evidence type="ECO:0000256" key="11">
    <source>
        <dbReference type="ARBA" id="ARBA00022840"/>
    </source>
</evidence>
<keyword evidence="7 20" id="KW-0808">Transferase</keyword>
<comment type="catalytic activity">
    <reaction evidence="15">
        <text>L-tyrosyl-[protein] + ATP = O-phospho-L-tyrosyl-[protein] + ADP + H(+)</text>
        <dbReference type="Rhea" id="RHEA:10596"/>
        <dbReference type="Rhea" id="RHEA-COMP:10136"/>
        <dbReference type="Rhea" id="RHEA-COMP:20101"/>
        <dbReference type="ChEBI" id="CHEBI:15378"/>
        <dbReference type="ChEBI" id="CHEBI:30616"/>
        <dbReference type="ChEBI" id="CHEBI:46858"/>
        <dbReference type="ChEBI" id="CHEBI:61978"/>
        <dbReference type="ChEBI" id="CHEBI:456216"/>
        <dbReference type="EC" id="2.7.10.2"/>
    </reaction>
</comment>
<evidence type="ECO:0000259" key="19">
    <source>
        <dbReference type="Pfam" id="PF13807"/>
    </source>
</evidence>
<dbReference type="NCBIfam" id="TIGR01007">
    <property type="entry name" value="eps_fam"/>
    <property type="match status" value="1"/>
</dbReference>
<feature type="transmembrane region" description="Helical" evidence="16">
    <location>
        <begin position="27"/>
        <end position="53"/>
    </location>
</feature>
<feature type="domain" description="Polysaccharide chain length determinant N-terminal" evidence="17">
    <location>
        <begin position="22"/>
        <end position="120"/>
    </location>
</feature>
<keyword evidence="12 16" id="KW-1133">Transmembrane helix</keyword>
<protein>
    <recommendedName>
        <fullName evidence="4">non-specific protein-tyrosine kinase</fullName>
        <ecNumber evidence="4">2.7.10.2</ecNumber>
    </recommendedName>
</protein>
<keyword evidence="11" id="KW-0067">ATP-binding</keyword>
<evidence type="ECO:0000256" key="16">
    <source>
        <dbReference type="SAM" id="Phobius"/>
    </source>
</evidence>
<sequence>MTTEQQQNNPFVPEVEEEQSVFSLRSIYTLIILNWQWFVLSTIICLGSAYLYLRYTTPIHNVTTKILIKDDGNSNKMRRTSVNGIESMTNLGTITTGYGIENEQEILKSTIVAVQAVRDLKLYVSYWNDGRIKDQILYKTQPISVDLDFAHLEKLSHPINLKITRKGGTYKVEGSYWQTIDELTANGSFSFEKTFSSLPYTIETKTGTIYLTKNNGYTMRDGQKMIVRIMSPQNASYKYANGLSIQQSGKETSVLNISFKDTNIKRGIDFLNQLAICYNGLANEDKNEIAVRTESFINDRLEKISAELNNTDGSLESYKKRNNLIELKIDAPGSLGNKNAYRQKLTDVDMQIALINSLIQFANRPGNKYQVLPSNIGLQDQASTSLINEYNKIALERNRMLRSASETSPVIESLTSQLDIITPSITQALSQAKKSLEIQRNAVASQYNIYENEVARTPEQERILTRIGREREVTSGLYLMLLQKREENSITLAATADKAKVIEKPQYTGKVSPNDKTIMLIALICGIAIPALIMIIINFFRFRIEGREDVMKLTKLPIIADVAIANEAVKTRADIVVHENENNQMEEIFRSMRTNLQFMLKDKENVIMFTSSTSGEGKTFNCANLAVSFALLGKKVILVGLDIRKPRLAELFEIKNHHNGITPLLTMAEPTWNDIKEQILPSEINKNLDLLMAGPVPPNPSELMARPSLETIIDCLKEKYDYVLIDTAPVGLVTDTLHIGKIANATIYMCRADYTPKACFDTINELANEDKLPNIALVINGIDMSKKKHGYYYGYGRYGKYGKYGRGSGRYGKYGSYGRYGGYGNYTSYSSYSNSSYGNKEDNSIKK</sequence>
<evidence type="ECO:0000256" key="12">
    <source>
        <dbReference type="ARBA" id="ARBA00022989"/>
    </source>
</evidence>
<dbReference type="Pfam" id="PF13614">
    <property type="entry name" value="AAA_31"/>
    <property type="match status" value="1"/>
</dbReference>
<gene>
    <name evidence="20" type="ORF">HPS54_09395</name>
</gene>
<comment type="similarity">
    <text evidence="2">Belongs to the CpsD/CapB family.</text>
</comment>
<keyword evidence="13 16" id="KW-0472">Membrane</keyword>
<keyword evidence="6" id="KW-0997">Cell inner membrane</keyword>
<evidence type="ECO:0000256" key="7">
    <source>
        <dbReference type="ARBA" id="ARBA00022679"/>
    </source>
</evidence>
<keyword evidence="21" id="KW-1185">Reference proteome</keyword>
<keyword evidence="5" id="KW-1003">Cell membrane</keyword>
<dbReference type="Gene3D" id="3.40.50.300">
    <property type="entry name" value="P-loop containing nucleotide triphosphate hydrolases"/>
    <property type="match status" value="1"/>
</dbReference>
<dbReference type="PANTHER" id="PTHR32309:SF13">
    <property type="entry name" value="FERRIC ENTEROBACTIN TRANSPORT PROTEIN FEPE"/>
    <property type="match status" value="1"/>
</dbReference>
<dbReference type="InterPro" id="IPR003856">
    <property type="entry name" value="LPS_length_determ_N"/>
</dbReference>
<evidence type="ECO:0000313" key="21">
    <source>
        <dbReference type="Proteomes" id="UP000820977"/>
    </source>
</evidence>
<keyword evidence="14" id="KW-0829">Tyrosine-protein kinase</keyword>
<evidence type="ECO:0000256" key="2">
    <source>
        <dbReference type="ARBA" id="ARBA00007316"/>
    </source>
</evidence>
<reference evidence="20 21" key="1">
    <citation type="submission" date="2020-05" db="EMBL/GenBank/DDBJ databases">
        <title>Distinct polysaccharide utilization as determinants for interspecies competition between intestinal Prevotella spp.</title>
        <authorList>
            <person name="Galvez E.J.C."/>
            <person name="Iljazovic A."/>
            <person name="Strowig T."/>
        </authorList>
    </citation>
    <scope>NUCLEOTIDE SEQUENCE [LARGE SCALE GENOMIC DNA]</scope>
    <source>
        <strain evidence="20 21">PCHR</strain>
    </source>
</reference>
<dbReference type="InterPro" id="IPR050445">
    <property type="entry name" value="Bact_polysacc_biosynth/exp"/>
</dbReference>
<dbReference type="PANTHER" id="PTHR32309">
    <property type="entry name" value="TYROSINE-PROTEIN KINASE"/>
    <property type="match status" value="1"/>
</dbReference>
<proteinExistence type="inferred from homology"/>
<evidence type="ECO:0000256" key="13">
    <source>
        <dbReference type="ARBA" id="ARBA00023136"/>
    </source>
</evidence>
<evidence type="ECO:0000259" key="18">
    <source>
        <dbReference type="Pfam" id="PF13614"/>
    </source>
</evidence>
<dbReference type="SUPFAM" id="SSF52540">
    <property type="entry name" value="P-loop containing nucleoside triphosphate hydrolases"/>
    <property type="match status" value="1"/>
</dbReference>
<evidence type="ECO:0000256" key="9">
    <source>
        <dbReference type="ARBA" id="ARBA00022741"/>
    </source>
</evidence>
<dbReference type="InterPro" id="IPR005702">
    <property type="entry name" value="Wzc-like_C"/>
</dbReference>
<dbReference type="Pfam" id="PF13807">
    <property type="entry name" value="GNVR"/>
    <property type="match status" value="1"/>
</dbReference>
<feature type="domain" description="Tyrosine-protein kinase G-rich" evidence="19">
    <location>
        <begin position="460"/>
        <end position="536"/>
    </location>
</feature>
<evidence type="ECO:0000256" key="14">
    <source>
        <dbReference type="ARBA" id="ARBA00023137"/>
    </source>
</evidence>